<dbReference type="PANTHER" id="PTHR14336">
    <property type="entry name" value="TANDEM PH DOMAIN CONTAINING PROTEIN"/>
    <property type="match status" value="1"/>
</dbReference>
<name>A0A9P5U406_9AGAR</name>
<feature type="compositionally biased region" description="Polar residues" evidence="1">
    <location>
        <begin position="368"/>
        <end position="387"/>
    </location>
</feature>
<feature type="compositionally biased region" description="Polar residues" evidence="1">
    <location>
        <begin position="190"/>
        <end position="233"/>
    </location>
</feature>
<dbReference type="PROSITE" id="PS50003">
    <property type="entry name" value="PH_DOMAIN"/>
    <property type="match status" value="2"/>
</dbReference>
<feature type="domain" description="PH" evidence="2">
    <location>
        <begin position="58"/>
        <end position="153"/>
    </location>
</feature>
<feature type="compositionally biased region" description="Polar residues" evidence="1">
    <location>
        <begin position="394"/>
        <end position="408"/>
    </location>
</feature>
<feature type="compositionally biased region" description="Pro residues" evidence="1">
    <location>
        <begin position="177"/>
        <end position="187"/>
    </location>
</feature>
<feature type="domain" description="PH" evidence="2">
    <location>
        <begin position="241"/>
        <end position="358"/>
    </location>
</feature>
<dbReference type="PANTHER" id="PTHR14336:SF8">
    <property type="entry name" value="PROTEIN OPY1"/>
    <property type="match status" value="1"/>
</dbReference>
<evidence type="ECO:0000259" key="2">
    <source>
        <dbReference type="PROSITE" id="PS50003"/>
    </source>
</evidence>
<feature type="compositionally biased region" description="Acidic residues" evidence="1">
    <location>
        <begin position="31"/>
        <end position="41"/>
    </location>
</feature>
<dbReference type="InterPro" id="IPR011993">
    <property type="entry name" value="PH-like_dom_sf"/>
</dbReference>
<keyword evidence="4" id="KW-1185">Reference proteome</keyword>
<dbReference type="Gene3D" id="2.30.29.30">
    <property type="entry name" value="Pleckstrin-homology domain (PH domain)/Phosphotyrosine-binding domain (PTB)"/>
    <property type="match status" value="2"/>
</dbReference>
<dbReference type="Pfam" id="PF00169">
    <property type="entry name" value="PH"/>
    <property type="match status" value="2"/>
</dbReference>
<gene>
    <name evidence="3" type="ORF">BDP27DRAFT_1332478</name>
</gene>
<dbReference type="SMART" id="SM00233">
    <property type="entry name" value="PH"/>
    <property type="match status" value="2"/>
</dbReference>
<evidence type="ECO:0000313" key="3">
    <source>
        <dbReference type="EMBL" id="KAF9065089.1"/>
    </source>
</evidence>
<comment type="caution">
    <text evidence="3">The sequence shown here is derived from an EMBL/GenBank/DDBJ whole genome shotgun (WGS) entry which is preliminary data.</text>
</comment>
<evidence type="ECO:0000313" key="4">
    <source>
        <dbReference type="Proteomes" id="UP000772434"/>
    </source>
</evidence>
<reference evidence="3" key="1">
    <citation type="submission" date="2020-11" db="EMBL/GenBank/DDBJ databases">
        <authorList>
            <consortium name="DOE Joint Genome Institute"/>
            <person name="Ahrendt S."/>
            <person name="Riley R."/>
            <person name="Andreopoulos W."/>
            <person name="Labutti K."/>
            <person name="Pangilinan J."/>
            <person name="Ruiz-Duenas F.J."/>
            <person name="Barrasa J.M."/>
            <person name="Sanchez-Garcia M."/>
            <person name="Camarero S."/>
            <person name="Miyauchi S."/>
            <person name="Serrano A."/>
            <person name="Linde D."/>
            <person name="Babiker R."/>
            <person name="Drula E."/>
            <person name="Ayuso-Fernandez I."/>
            <person name="Pacheco R."/>
            <person name="Padilla G."/>
            <person name="Ferreira P."/>
            <person name="Barriuso J."/>
            <person name="Kellner H."/>
            <person name="Castanera R."/>
            <person name="Alfaro M."/>
            <person name="Ramirez L."/>
            <person name="Pisabarro A.G."/>
            <person name="Kuo A."/>
            <person name="Tritt A."/>
            <person name="Lipzen A."/>
            <person name="He G."/>
            <person name="Yan M."/>
            <person name="Ng V."/>
            <person name="Cullen D."/>
            <person name="Martin F."/>
            <person name="Rosso M.-N."/>
            <person name="Henrissat B."/>
            <person name="Hibbett D."/>
            <person name="Martinez A.T."/>
            <person name="Grigoriev I.V."/>
        </authorList>
    </citation>
    <scope>NUCLEOTIDE SEQUENCE</scope>
    <source>
        <strain evidence="3">AH 40177</strain>
    </source>
</reference>
<dbReference type="OrthoDB" id="2157866at2759"/>
<dbReference type="EMBL" id="JADNRY010000109">
    <property type="protein sequence ID" value="KAF9065089.1"/>
    <property type="molecule type" value="Genomic_DNA"/>
</dbReference>
<dbReference type="FunFam" id="2.30.29.30:FF:000286">
    <property type="entry name" value="PH-protein kinase domain containing protein"/>
    <property type="match status" value="1"/>
</dbReference>
<proteinExistence type="predicted"/>
<feature type="region of interest" description="Disordered" evidence="1">
    <location>
        <begin position="1"/>
        <end position="55"/>
    </location>
</feature>
<feature type="region of interest" description="Disordered" evidence="1">
    <location>
        <begin position="361"/>
        <end position="408"/>
    </location>
</feature>
<feature type="region of interest" description="Disordered" evidence="1">
    <location>
        <begin position="155"/>
        <end position="242"/>
    </location>
</feature>
<dbReference type="SUPFAM" id="SSF50729">
    <property type="entry name" value="PH domain-like"/>
    <property type="match status" value="2"/>
</dbReference>
<evidence type="ECO:0000256" key="1">
    <source>
        <dbReference type="SAM" id="MobiDB-lite"/>
    </source>
</evidence>
<dbReference type="Proteomes" id="UP000772434">
    <property type="component" value="Unassembled WGS sequence"/>
</dbReference>
<sequence length="408" mass="44649">MVSAAGSILPAGPHQQQPLSSIAERRSASGEDSEDDDDEGEGGWKTAQANPHGSMDDSVIKSGYLWKKGERRKTWKKRWFVLRQAHIAYYKTAAEYQLLRLLELSDVHSCTQIPLKKHENAFGLISPVRTFYLQAKSPTEVQEWVSAIEEARQALHAPSTQAAPSAPIPIPRVSNHPIPPPITPSPPSFLSHNATSSDSEDASPSTHPGHRTNSTSSQSRPAVSTSPSKSHTSAPPKDPSKIVLSGYLMKCGSKRRNWRKRWFVMSGEKLVYSASHMDTKPHRQFPFSDILDALEYDVTSHRPRYPSSVSSPPNPEGGEDPSTAHTFKIITTKRTLLLCAPTEEDEIRWLGAVRALIARRSHPGDTPKATSGGASTSQETSPPSSGIKSKVRRLSTSGSAIQEETVQS</sequence>
<organism evidence="3 4">
    <name type="scientific">Rhodocollybia butyracea</name>
    <dbReference type="NCBI Taxonomy" id="206335"/>
    <lineage>
        <taxon>Eukaryota</taxon>
        <taxon>Fungi</taxon>
        <taxon>Dikarya</taxon>
        <taxon>Basidiomycota</taxon>
        <taxon>Agaricomycotina</taxon>
        <taxon>Agaricomycetes</taxon>
        <taxon>Agaricomycetidae</taxon>
        <taxon>Agaricales</taxon>
        <taxon>Marasmiineae</taxon>
        <taxon>Omphalotaceae</taxon>
        <taxon>Rhodocollybia</taxon>
    </lineage>
</organism>
<accession>A0A9P5U406</accession>
<dbReference type="AlphaFoldDB" id="A0A9P5U406"/>
<dbReference type="InterPro" id="IPR051707">
    <property type="entry name" value="PI-Interact_SigTrans_Reg"/>
</dbReference>
<dbReference type="InterPro" id="IPR001849">
    <property type="entry name" value="PH_domain"/>
</dbReference>
<feature type="region of interest" description="Disordered" evidence="1">
    <location>
        <begin position="301"/>
        <end position="323"/>
    </location>
</feature>
<protein>
    <recommendedName>
        <fullName evidence="2">PH domain-containing protein</fullName>
    </recommendedName>
</protein>